<dbReference type="SUPFAM" id="SSF48726">
    <property type="entry name" value="Immunoglobulin"/>
    <property type="match status" value="2"/>
</dbReference>
<evidence type="ECO:0000256" key="5">
    <source>
        <dbReference type="ARBA" id="ARBA00022729"/>
    </source>
</evidence>
<keyword evidence="6" id="KW-0677">Repeat</keyword>
<protein>
    <recommendedName>
        <fullName evidence="3">Platelet-derived growth factor receptor-like protein</fullName>
    </recommendedName>
</protein>
<dbReference type="Pfam" id="PF00047">
    <property type="entry name" value="ig"/>
    <property type="match status" value="1"/>
</dbReference>
<dbReference type="GO" id="GO:0005017">
    <property type="term" value="F:platelet-derived growth factor receptor activity"/>
    <property type="evidence" value="ECO:0007669"/>
    <property type="project" value="UniProtKB-ARBA"/>
</dbReference>
<dbReference type="OMA" id="CWGQLCN"/>
<dbReference type="SMART" id="SM00409">
    <property type="entry name" value="IG"/>
    <property type="match status" value="2"/>
</dbReference>
<name>F7BWR1_ORNAN</name>
<evidence type="ECO:0000256" key="1">
    <source>
        <dbReference type="ARBA" id="ARBA00004613"/>
    </source>
</evidence>
<dbReference type="STRING" id="9258.ENSOANP00000009291"/>
<dbReference type="InterPro" id="IPR036179">
    <property type="entry name" value="Ig-like_dom_sf"/>
</dbReference>
<dbReference type="HOGENOM" id="CLU_062833_0_0_1"/>
<evidence type="ECO:0000256" key="3">
    <source>
        <dbReference type="ARBA" id="ARBA00019671"/>
    </source>
</evidence>
<sequence length="276" mass="29944">MGWTLPAALHAARDPRLSIQQHERYSQLVLANASAADTGQYGCWPQLCPGPGCGKDEAKTISTYVFVPEEGELFVPSPNYFDVVYLVADQPAVVPCRVTVPAARVTLHREFPAQEIVANGNGSEVVYDAQRGFVFPRPQAEHQGVVYCRADAQGLVQVSNKYQLLFVAVPKGPPPTTILATDSRKRGRGRVSVHCSALGQPGIEVEFSWTYPGQKDRRPVTIQDSWRLVPRGDGHTTRVSTSVLTLNDFASPDAGLYTCAAQTPQGRTTVAVQVGV</sequence>
<dbReference type="InParanoid" id="F7BWR1"/>
<proteinExistence type="predicted"/>
<evidence type="ECO:0000256" key="8">
    <source>
        <dbReference type="ARBA" id="ARBA00023180"/>
    </source>
</evidence>
<gene>
    <name evidence="11" type="primary">PDGFRL</name>
</gene>
<organism evidence="11 12">
    <name type="scientific">Ornithorhynchus anatinus</name>
    <name type="common">Duckbill platypus</name>
    <dbReference type="NCBI Taxonomy" id="9258"/>
    <lineage>
        <taxon>Eukaryota</taxon>
        <taxon>Metazoa</taxon>
        <taxon>Chordata</taxon>
        <taxon>Craniata</taxon>
        <taxon>Vertebrata</taxon>
        <taxon>Euteleostomi</taxon>
        <taxon>Mammalia</taxon>
        <taxon>Monotremata</taxon>
        <taxon>Ornithorhynchidae</taxon>
        <taxon>Ornithorhynchus</taxon>
    </lineage>
</organism>
<dbReference type="InterPro" id="IPR007110">
    <property type="entry name" value="Ig-like_dom"/>
</dbReference>
<keyword evidence="4" id="KW-0964">Secreted</keyword>
<dbReference type="InterPro" id="IPR003599">
    <property type="entry name" value="Ig_sub"/>
</dbReference>
<dbReference type="Proteomes" id="UP000002279">
    <property type="component" value="Chromosome 12"/>
</dbReference>
<dbReference type="FunFam" id="2.60.40.10:FF:000223">
    <property type="entry name" value="Platelet-derived growth factor receptor beta"/>
    <property type="match status" value="1"/>
</dbReference>
<keyword evidence="5" id="KW-0732">Signal</keyword>
<dbReference type="Pfam" id="PF21339">
    <property type="entry name" value="VEGFR-1-like_Ig-like"/>
    <property type="match status" value="1"/>
</dbReference>
<dbReference type="InterPro" id="IPR042495">
    <property type="entry name" value="PDGFRL"/>
</dbReference>
<accession>F7BWR1</accession>
<feature type="domain" description="Ig-like" evidence="10">
    <location>
        <begin position="173"/>
        <end position="276"/>
    </location>
</feature>
<dbReference type="PIRSF" id="PIRSF000615">
    <property type="entry name" value="TyrPK_CSF1-R"/>
    <property type="match status" value="1"/>
</dbReference>
<keyword evidence="7" id="KW-1015">Disulfide bond</keyword>
<dbReference type="Ensembl" id="ENSOANT00000009293.3">
    <property type="protein sequence ID" value="ENSOANP00000009291.3"/>
    <property type="gene ID" value="ENSOANG00000005839.3"/>
</dbReference>
<dbReference type="InterPro" id="IPR013783">
    <property type="entry name" value="Ig-like_fold"/>
</dbReference>
<evidence type="ECO:0000256" key="7">
    <source>
        <dbReference type="ARBA" id="ARBA00023157"/>
    </source>
</evidence>
<evidence type="ECO:0000313" key="12">
    <source>
        <dbReference type="Proteomes" id="UP000002279"/>
    </source>
</evidence>
<dbReference type="Bgee" id="ENSOANG00000005839">
    <property type="expression patterns" value="Expressed in endometrium and 7 other cell types or tissues"/>
</dbReference>
<keyword evidence="9" id="KW-0393">Immunoglobulin domain</keyword>
<dbReference type="Gene3D" id="2.60.40.10">
    <property type="entry name" value="Immunoglobulins"/>
    <property type="match status" value="2"/>
</dbReference>
<dbReference type="FunCoup" id="F7BWR1">
    <property type="interactions" value="8"/>
</dbReference>
<dbReference type="AlphaFoldDB" id="F7BWR1"/>
<dbReference type="GO" id="GO:0005576">
    <property type="term" value="C:extracellular region"/>
    <property type="evidence" value="ECO:0007669"/>
    <property type="project" value="UniProtKB-SubCell"/>
</dbReference>
<reference evidence="11 12" key="1">
    <citation type="journal article" date="2008" name="Nature">
        <title>Genome analysis of the platypus reveals unique signatures of evolution.</title>
        <authorList>
            <person name="Warren W.C."/>
            <person name="Hillier L.W."/>
            <person name="Marshall Graves J.A."/>
            <person name="Birney E."/>
            <person name="Ponting C.P."/>
            <person name="Grutzner F."/>
            <person name="Belov K."/>
            <person name="Miller W."/>
            <person name="Clarke L."/>
            <person name="Chinwalla A.T."/>
            <person name="Yang S.P."/>
            <person name="Heger A."/>
            <person name="Locke D.P."/>
            <person name="Miethke P."/>
            <person name="Waters P.D."/>
            <person name="Veyrunes F."/>
            <person name="Fulton L."/>
            <person name="Fulton B."/>
            <person name="Graves T."/>
            <person name="Wallis J."/>
            <person name="Puente X.S."/>
            <person name="Lopez-Otin C."/>
            <person name="Ordonez G.R."/>
            <person name="Eichler E.E."/>
            <person name="Chen L."/>
            <person name="Cheng Z."/>
            <person name="Deakin J.E."/>
            <person name="Alsop A."/>
            <person name="Thompson K."/>
            <person name="Kirby P."/>
            <person name="Papenfuss A.T."/>
            <person name="Wakefield M.J."/>
            <person name="Olender T."/>
            <person name="Lancet D."/>
            <person name="Huttley G.A."/>
            <person name="Smit A.F."/>
            <person name="Pask A."/>
            <person name="Temple-Smith P."/>
            <person name="Batzer M.A."/>
            <person name="Walker J.A."/>
            <person name="Konkel M.K."/>
            <person name="Harris R.S."/>
            <person name="Whittington C.M."/>
            <person name="Wong E.S."/>
            <person name="Gemmell N.J."/>
            <person name="Buschiazzo E."/>
            <person name="Vargas Jentzsch I.M."/>
            <person name="Merkel A."/>
            <person name="Schmitz J."/>
            <person name="Zemann A."/>
            <person name="Churakov G."/>
            <person name="Kriegs J.O."/>
            <person name="Brosius J."/>
            <person name="Murchison E.P."/>
            <person name="Sachidanandam R."/>
            <person name="Smith C."/>
            <person name="Hannon G.J."/>
            <person name="Tsend-Ayush E."/>
            <person name="McMillan D."/>
            <person name="Attenborough R."/>
            <person name="Rens W."/>
            <person name="Ferguson-Smith M."/>
            <person name="Lefevre C.M."/>
            <person name="Sharp J.A."/>
            <person name="Nicholas K.R."/>
            <person name="Ray D.A."/>
            <person name="Kube M."/>
            <person name="Reinhardt R."/>
            <person name="Pringle T.H."/>
            <person name="Taylor J."/>
            <person name="Jones R.C."/>
            <person name="Nixon B."/>
            <person name="Dacheux J.L."/>
            <person name="Niwa H."/>
            <person name="Sekita Y."/>
            <person name="Huang X."/>
            <person name="Stark A."/>
            <person name="Kheradpour P."/>
            <person name="Kellis M."/>
            <person name="Flicek P."/>
            <person name="Chen Y."/>
            <person name="Webber C."/>
            <person name="Hardison R."/>
            <person name="Nelson J."/>
            <person name="Hallsworth-Pepin K."/>
            <person name="Delehaunty K."/>
            <person name="Markovic C."/>
            <person name="Minx P."/>
            <person name="Feng Y."/>
            <person name="Kremitzki C."/>
            <person name="Mitreva M."/>
            <person name="Glasscock J."/>
            <person name="Wylie T."/>
            <person name="Wohldmann P."/>
            <person name="Thiru P."/>
            <person name="Nhan M.N."/>
            <person name="Pohl C.S."/>
            <person name="Smith S.M."/>
            <person name="Hou S."/>
            <person name="Nefedov M."/>
            <person name="de Jong P.J."/>
            <person name="Renfree M.B."/>
            <person name="Mardis E.R."/>
            <person name="Wilson R.K."/>
        </authorList>
    </citation>
    <scope>NUCLEOTIDE SEQUENCE [LARGE SCALE GENOMIC DNA]</scope>
    <source>
        <strain evidence="11 12">Glennie</strain>
    </source>
</reference>
<keyword evidence="8" id="KW-0325">Glycoprotein</keyword>
<comment type="subunit">
    <text evidence="2">Forms a complex composed of PDGFRL, TNK2 and GRB2.</text>
</comment>
<evidence type="ECO:0000256" key="6">
    <source>
        <dbReference type="ARBA" id="ARBA00022737"/>
    </source>
</evidence>
<evidence type="ECO:0000256" key="2">
    <source>
        <dbReference type="ARBA" id="ARBA00011360"/>
    </source>
</evidence>
<dbReference type="GeneTree" id="ENSGT00390000017153"/>
<evidence type="ECO:0000259" key="10">
    <source>
        <dbReference type="PROSITE" id="PS50835"/>
    </source>
</evidence>
<reference evidence="11" key="2">
    <citation type="submission" date="2025-08" db="UniProtKB">
        <authorList>
            <consortium name="Ensembl"/>
        </authorList>
    </citation>
    <scope>IDENTIFICATION</scope>
    <source>
        <strain evidence="11">Glennie</strain>
    </source>
</reference>
<keyword evidence="12" id="KW-1185">Reference proteome</keyword>
<dbReference type="eggNOG" id="KOG0200">
    <property type="taxonomic scope" value="Eukaryota"/>
</dbReference>
<dbReference type="PANTHER" id="PTHR15360">
    <property type="entry name" value="PLATELET-DERIVED GROWTH FACTOR RECEPTOR LIKE"/>
    <property type="match status" value="1"/>
</dbReference>
<reference evidence="11" key="3">
    <citation type="submission" date="2025-09" db="UniProtKB">
        <authorList>
            <consortium name="Ensembl"/>
        </authorList>
    </citation>
    <scope>IDENTIFICATION</scope>
    <source>
        <strain evidence="11">Glennie</strain>
    </source>
</reference>
<evidence type="ECO:0000256" key="4">
    <source>
        <dbReference type="ARBA" id="ARBA00022525"/>
    </source>
</evidence>
<dbReference type="InterPro" id="IPR013151">
    <property type="entry name" value="Immunoglobulin_dom"/>
</dbReference>
<dbReference type="PANTHER" id="PTHR15360:SF1">
    <property type="entry name" value="PLATELET-DERIVED GROWTH FACTOR RECEPTOR-LIKE PROTEIN"/>
    <property type="match status" value="1"/>
</dbReference>
<comment type="subcellular location">
    <subcellularLocation>
        <location evidence="1">Secreted</location>
    </subcellularLocation>
</comment>
<dbReference type="PROSITE" id="PS50835">
    <property type="entry name" value="IG_LIKE"/>
    <property type="match status" value="1"/>
</dbReference>
<evidence type="ECO:0000256" key="9">
    <source>
        <dbReference type="ARBA" id="ARBA00023319"/>
    </source>
</evidence>
<evidence type="ECO:0000313" key="11">
    <source>
        <dbReference type="Ensembl" id="ENSOANP00000009291.3"/>
    </source>
</evidence>